<sequence length="491" mass="54115">MKSERFLDKRLAGPGLLLLLAGLALLALLLWPASGRSPVDPVVVRVKRAPLTINVLASGTIKARDQVVISNSLEGRTTILSLVAEGTQVRAGELLIELDASSLQDRRIDQQIVVQNAEAAFVQARENLEVVKNQARSDVEQARLARRFARDDLAKYQQGEYPAQQQEALARIALAEEELRRAEEKRSWSQVLFDERFLSQTELQADELAAQKARIDLELSRGRLTLLRDFDHPRRLLELKAEVDKTAMALERTERKAAADVVQAEAELLARTTTLERERGKLDKISQEIAKTRVLAPQDGMVIYATSTQASWRGAVEPLAAGQEVRERQELIYLPASGARLVETKIHESDLQQVQVGQRALVRLDALPGQIFAGRVESIAVLPDATSAWLNPDLKLYNTEILLEAESHALRSGMNCQVEILIDQIDKALVLPLQAVLVQEGQALAYQPGTPPRPVPVRLGRHNAYQVEIVDGLEAGAAVLLNPPLQAGGAL</sequence>
<evidence type="ECO:0000313" key="5">
    <source>
        <dbReference type="EMBL" id="SDE09606.1"/>
    </source>
</evidence>
<dbReference type="Proteomes" id="UP000243205">
    <property type="component" value="Unassembled WGS sequence"/>
</dbReference>
<dbReference type="STRING" id="57664.SAMN05661003_103261"/>
<dbReference type="RefSeq" id="WP_092076940.1">
    <property type="nucleotide sequence ID" value="NZ_FNAQ01000003.1"/>
</dbReference>
<protein>
    <submittedName>
        <fullName evidence="5">HlyD family secretion protein</fullName>
    </submittedName>
</protein>
<keyword evidence="6" id="KW-1185">Reference proteome</keyword>
<reference evidence="6" key="1">
    <citation type="submission" date="2016-10" db="EMBL/GenBank/DDBJ databases">
        <authorList>
            <person name="Varghese N."/>
            <person name="Submissions S."/>
        </authorList>
    </citation>
    <scope>NUCLEOTIDE SEQUENCE [LARGE SCALE GENOMIC DNA]</scope>
    <source>
        <strain evidence="6">DSM 8987</strain>
    </source>
</reference>
<feature type="coiled-coil region" evidence="3">
    <location>
        <begin position="114"/>
        <end position="267"/>
    </location>
</feature>
<accession>A0A1G7A6V7</accession>
<evidence type="ECO:0000256" key="1">
    <source>
        <dbReference type="ARBA" id="ARBA00004196"/>
    </source>
</evidence>
<dbReference type="Gene3D" id="2.40.30.170">
    <property type="match status" value="1"/>
</dbReference>
<gene>
    <name evidence="5" type="ORF">SAMN05661003_103261</name>
</gene>
<feature type="domain" description="YknX-like beta-barrel" evidence="4">
    <location>
        <begin position="342"/>
        <end position="420"/>
    </location>
</feature>
<dbReference type="InterPro" id="IPR050465">
    <property type="entry name" value="UPF0194_transport"/>
</dbReference>
<evidence type="ECO:0000259" key="4">
    <source>
        <dbReference type="Pfam" id="PF25990"/>
    </source>
</evidence>
<organism evidence="5 6">
    <name type="scientific">Desulfuromonas thiophila</name>
    <dbReference type="NCBI Taxonomy" id="57664"/>
    <lineage>
        <taxon>Bacteria</taxon>
        <taxon>Pseudomonadati</taxon>
        <taxon>Thermodesulfobacteriota</taxon>
        <taxon>Desulfuromonadia</taxon>
        <taxon>Desulfuromonadales</taxon>
        <taxon>Desulfuromonadaceae</taxon>
        <taxon>Desulfuromonas</taxon>
    </lineage>
</organism>
<dbReference type="Gene3D" id="2.40.420.20">
    <property type="match status" value="1"/>
</dbReference>
<dbReference type="GO" id="GO:0030313">
    <property type="term" value="C:cell envelope"/>
    <property type="evidence" value="ECO:0007669"/>
    <property type="project" value="UniProtKB-SubCell"/>
</dbReference>
<name>A0A1G7A6V7_9BACT</name>
<evidence type="ECO:0000256" key="2">
    <source>
        <dbReference type="ARBA" id="ARBA00023054"/>
    </source>
</evidence>
<dbReference type="InterPro" id="IPR058636">
    <property type="entry name" value="Beta-barrel_YknX"/>
</dbReference>
<comment type="subcellular location">
    <subcellularLocation>
        <location evidence="1">Cell envelope</location>
    </subcellularLocation>
</comment>
<evidence type="ECO:0000256" key="3">
    <source>
        <dbReference type="SAM" id="Coils"/>
    </source>
</evidence>
<dbReference type="PANTHER" id="PTHR32347">
    <property type="entry name" value="EFFLUX SYSTEM COMPONENT YKNX-RELATED"/>
    <property type="match status" value="1"/>
</dbReference>
<keyword evidence="2 3" id="KW-0175">Coiled coil</keyword>
<proteinExistence type="predicted"/>
<dbReference type="AlphaFoldDB" id="A0A1G7A6V7"/>
<dbReference type="PANTHER" id="PTHR32347:SF23">
    <property type="entry name" value="BLL5650 PROTEIN"/>
    <property type="match status" value="1"/>
</dbReference>
<dbReference type="OrthoDB" id="9811754at2"/>
<dbReference type="EMBL" id="FNAQ01000003">
    <property type="protein sequence ID" value="SDE09606.1"/>
    <property type="molecule type" value="Genomic_DNA"/>
</dbReference>
<evidence type="ECO:0000313" key="6">
    <source>
        <dbReference type="Proteomes" id="UP000243205"/>
    </source>
</evidence>
<dbReference type="Pfam" id="PF25990">
    <property type="entry name" value="Beta-barrel_YknX"/>
    <property type="match status" value="1"/>
</dbReference>